<evidence type="ECO:0000313" key="12">
    <source>
        <dbReference type="EMBL" id="ACF45443.1"/>
    </source>
</evidence>
<feature type="domain" description="Alpha-D-phosphohexomutase alpha/beta/alpha" evidence="9">
    <location>
        <begin position="5"/>
        <end position="131"/>
    </location>
</feature>
<dbReference type="InterPro" id="IPR024086">
    <property type="entry name" value="GlmM_arc-type"/>
</dbReference>
<dbReference type="SUPFAM" id="SSF55957">
    <property type="entry name" value="Phosphoglucomutase, C-terminal domain"/>
    <property type="match status" value="1"/>
</dbReference>
<dbReference type="PRINTS" id="PR00509">
    <property type="entry name" value="PGMPMM"/>
</dbReference>
<feature type="domain" description="Alpha-D-phosphohexomutase alpha/beta/alpha" evidence="11">
    <location>
        <begin position="267"/>
        <end position="355"/>
    </location>
</feature>
<evidence type="ECO:0000256" key="6">
    <source>
        <dbReference type="ARBA" id="ARBA00023235"/>
    </source>
</evidence>
<sequence length="472" mass="51584">MVSVSGVRGIVGESLTPRVLSSFAQAFATWLRAKMPADCQARPSVVIGRDTRPTGKVITDLVSSTLALCGCNVIDLGIASTPTVEIATVGEEAGGGIIVTASHNPVEWNALKLLNSKGEFLDETELEELLCILRDERYALARWNDVGHCSCCQAYDAVHIEKILALDCIDTDRIRRQNFRVLVDAVEGAGSFVVPQLCRQLGISQVSTISCGGSGIFPRNPEPLAENLGATVDALKEHQCDFAIVVDPDVDRLALISEDGSLFGEEYTLVACADFYLGSHKGPVVNNLSSSRALQDIAHKHGQECHSAKVGEANVSALMKSCGAVIGGEGNGGVIVPELHYGRDALVGIGLFVQAFTLWRELEPKHQALSDFRRKFPDYIMLKEKVMLARRPENLNDLFHDLVSSNPDARPDMQDGLKLDFERSWVHIRPSNTEPILRIYTEAETRDKAESLAGRFREDIEAWIEGGRSDCR</sequence>
<dbReference type="GO" id="GO:0005829">
    <property type="term" value="C:cytosol"/>
    <property type="evidence" value="ECO:0007669"/>
    <property type="project" value="TreeGrafter"/>
</dbReference>
<feature type="domain" description="Alpha-D-phosphohexomutase C-terminal" evidence="8">
    <location>
        <begin position="403"/>
        <end position="458"/>
    </location>
</feature>
<name>B4S4U5_PROA2</name>
<dbReference type="Gene3D" id="3.40.120.10">
    <property type="entry name" value="Alpha-D-Glucose-1,6-Bisphosphate, subunit A, domain 3"/>
    <property type="match status" value="3"/>
</dbReference>
<dbReference type="InterPro" id="IPR005843">
    <property type="entry name" value="A-D-PHexomutase_C"/>
</dbReference>
<keyword evidence="4 7" id="KW-0479">Metal-binding</keyword>
<comment type="cofactor">
    <cofactor evidence="1">
        <name>Mg(2+)</name>
        <dbReference type="ChEBI" id="CHEBI:18420"/>
    </cofactor>
</comment>
<keyword evidence="3" id="KW-0597">Phosphoprotein</keyword>
<dbReference type="InterPro" id="IPR050060">
    <property type="entry name" value="Phosphoglucosamine_mutase"/>
</dbReference>
<evidence type="ECO:0000256" key="7">
    <source>
        <dbReference type="RuleBase" id="RU004326"/>
    </source>
</evidence>
<evidence type="ECO:0000256" key="1">
    <source>
        <dbReference type="ARBA" id="ARBA00001946"/>
    </source>
</evidence>
<dbReference type="InterPro" id="IPR005841">
    <property type="entry name" value="Alpha-D-phosphohexomutase_SF"/>
</dbReference>
<evidence type="ECO:0000256" key="4">
    <source>
        <dbReference type="ARBA" id="ARBA00022723"/>
    </source>
</evidence>
<evidence type="ECO:0000259" key="9">
    <source>
        <dbReference type="Pfam" id="PF02878"/>
    </source>
</evidence>
<dbReference type="GO" id="GO:0006048">
    <property type="term" value="P:UDP-N-acetylglucosamine biosynthetic process"/>
    <property type="evidence" value="ECO:0007669"/>
    <property type="project" value="TreeGrafter"/>
</dbReference>
<dbReference type="InterPro" id="IPR036900">
    <property type="entry name" value="A-D-PHexomutase_C_sf"/>
</dbReference>
<dbReference type="KEGG" id="paa:Paes_0386"/>
<dbReference type="PROSITE" id="PS00710">
    <property type="entry name" value="PGM_PMM"/>
    <property type="match status" value="1"/>
</dbReference>
<dbReference type="InterPro" id="IPR005846">
    <property type="entry name" value="A-D-PHexomutase_a/b/a-III"/>
</dbReference>
<feature type="domain" description="Alpha-D-phosphohexomutase alpha/beta/alpha" evidence="10">
    <location>
        <begin position="169"/>
        <end position="260"/>
    </location>
</feature>
<dbReference type="HOGENOM" id="CLU_016950_7_1_10"/>
<dbReference type="GO" id="GO:0008966">
    <property type="term" value="F:phosphoglucosamine mutase activity"/>
    <property type="evidence" value="ECO:0007669"/>
    <property type="project" value="InterPro"/>
</dbReference>
<keyword evidence="13" id="KW-1185">Reference proteome</keyword>
<keyword evidence="6" id="KW-0413">Isomerase</keyword>
<dbReference type="STRING" id="290512.Paes_0386"/>
<dbReference type="InterPro" id="IPR005844">
    <property type="entry name" value="A-D-PHexomutase_a/b/a-I"/>
</dbReference>
<dbReference type="Pfam" id="PF02880">
    <property type="entry name" value="PGM_PMM_III"/>
    <property type="match status" value="1"/>
</dbReference>
<dbReference type="PANTHER" id="PTHR42946">
    <property type="entry name" value="PHOSPHOHEXOSE MUTASE"/>
    <property type="match status" value="1"/>
</dbReference>
<keyword evidence="5 7" id="KW-0460">Magnesium</keyword>
<dbReference type="GO" id="GO:0005975">
    <property type="term" value="P:carbohydrate metabolic process"/>
    <property type="evidence" value="ECO:0007669"/>
    <property type="project" value="InterPro"/>
</dbReference>
<dbReference type="AlphaFoldDB" id="B4S4U5"/>
<dbReference type="SUPFAM" id="SSF53738">
    <property type="entry name" value="Phosphoglucomutase, first 3 domains"/>
    <property type="match status" value="3"/>
</dbReference>
<evidence type="ECO:0000259" key="11">
    <source>
        <dbReference type="Pfam" id="PF02880"/>
    </source>
</evidence>
<evidence type="ECO:0000256" key="2">
    <source>
        <dbReference type="ARBA" id="ARBA00010231"/>
    </source>
</evidence>
<evidence type="ECO:0000259" key="8">
    <source>
        <dbReference type="Pfam" id="PF00408"/>
    </source>
</evidence>
<dbReference type="NCBIfam" id="TIGR03990">
    <property type="entry name" value="Arch_GlmM"/>
    <property type="match status" value="1"/>
</dbReference>
<gene>
    <name evidence="12" type="ordered locus">Paes_0386</name>
</gene>
<dbReference type="EMBL" id="CP001108">
    <property type="protein sequence ID" value="ACF45443.1"/>
    <property type="molecule type" value="Genomic_DNA"/>
</dbReference>
<evidence type="ECO:0000256" key="5">
    <source>
        <dbReference type="ARBA" id="ARBA00022842"/>
    </source>
</evidence>
<dbReference type="GO" id="GO:0000287">
    <property type="term" value="F:magnesium ion binding"/>
    <property type="evidence" value="ECO:0007669"/>
    <property type="project" value="InterPro"/>
</dbReference>
<dbReference type="Proteomes" id="UP000002725">
    <property type="component" value="Chromosome"/>
</dbReference>
<dbReference type="InterPro" id="IPR016066">
    <property type="entry name" value="A-D-PHexomutase_CS"/>
</dbReference>
<dbReference type="Gene3D" id="3.30.310.50">
    <property type="entry name" value="Alpha-D-phosphohexomutase, C-terminal domain"/>
    <property type="match status" value="1"/>
</dbReference>
<dbReference type="GO" id="GO:0009252">
    <property type="term" value="P:peptidoglycan biosynthetic process"/>
    <property type="evidence" value="ECO:0007669"/>
    <property type="project" value="TreeGrafter"/>
</dbReference>
<dbReference type="InterPro" id="IPR005845">
    <property type="entry name" value="A-D-PHexomutase_a/b/a-II"/>
</dbReference>
<organism evidence="12 13">
    <name type="scientific">Prosthecochloris aestuarii (strain DSM 271 / SK 413)</name>
    <dbReference type="NCBI Taxonomy" id="290512"/>
    <lineage>
        <taxon>Bacteria</taxon>
        <taxon>Pseudomonadati</taxon>
        <taxon>Chlorobiota</taxon>
        <taxon>Chlorobiia</taxon>
        <taxon>Chlorobiales</taxon>
        <taxon>Chlorobiaceae</taxon>
        <taxon>Prosthecochloris</taxon>
    </lineage>
</organism>
<reference evidence="12" key="1">
    <citation type="submission" date="2008-06" db="EMBL/GenBank/DDBJ databases">
        <title>Complete sequence of chromosome of Prosthecochloris aestuarii DSM 271.</title>
        <authorList>
            <consortium name="US DOE Joint Genome Institute"/>
            <person name="Lucas S."/>
            <person name="Copeland A."/>
            <person name="Lapidus A."/>
            <person name="Glavina del Rio T."/>
            <person name="Dalin E."/>
            <person name="Tice H."/>
            <person name="Bruce D."/>
            <person name="Goodwin L."/>
            <person name="Pitluck S."/>
            <person name="Schmutz J."/>
            <person name="Larimer F."/>
            <person name="Land M."/>
            <person name="Hauser L."/>
            <person name="Kyrpides N."/>
            <person name="Anderson I."/>
            <person name="Liu Z."/>
            <person name="Li T."/>
            <person name="Zhao F."/>
            <person name="Overmann J."/>
            <person name="Bryant D.A."/>
            <person name="Richardson P."/>
        </authorList>
    </citation>
    <scope>NUCLEOTIDE SEQUENCE [LARGE SCALE GENOMIC DNA]</scope>
    <source>
        <strain evidence="12">DSM 271</strain>
    </source>
</reference>
<protein>
    <submittedName>
        <fullName evidence="12">Phosphoglucomutase/phosphomannomutase alpha/beta/alpha domain I</fullName>
    </submittedName>
</protein>
<dbReference type="PANTHER" id="PTHR42946:SF1">
    <property type="entry name" value="PHOSPHOGLUCOMUTASE (ALPHA-D-GLUCOSE-1,6-BISPHOSPHATE-DEPENDENT)"/>
    <property type="match status" value="1"/>
</dbReference>
<evidence type="ECO:0000313" key="13">
    <source>
        <dbReference type="Proteomes" id="UP000002725"/>
    </source>
</evidence>
<dbReference type="eggNOG" id="COG1109">
    <property type="taxonomic scope" value="Bacteria"/>
</dbReference>
<evidence type="ECO:0000259" key="10">
    <source>
        <dbReference type="Pfam" id="PF02879"/>
    </source>
</evidence>
<comment type="similarity">
    <text evidence="2 7">Belongs to the phosphohexose mutase family.</text>
</comment>
<dbReference type="Pfam" id="PF00408">
    <property type="entry name" value="PGM_PMM_IV"/>
    <property type="match status" value="1"/>
</dbReference>
<dbReference type="InterPro" id="IPR016055">
    <property type="entry name" value="A-D-PHexomutase_a/b/a-I/II/III"/>
</dbReference>
<evidence type="ECO:0000256" key="3">
    <source>
        <dbReference type="ARBA" id="ARBA00022553"/>
    </source>
</evidence>
<dbReference type="Pfam" id="PF02879">
    <property type="entry name" value="PGM_PMM_II"/>
    <property type="match status" value="1"/>
</dbReference>
<accession>B4S4U5</accession>
<dbReference type="GO" id="GO:0004615">
    <property type="term" value="F:phosphomannomutase activity"/>
    <property type="evidence" value="ECO:0007669"/>
    <property type="project" value="TreeGrafter"/>
</dbReference>
<dbReference type="Pfam" id="PF02878">
    <property type="entry name" value="PGM_PMM_I"/>
    <property type="match status" value="1"/>
</dbReference>
<proteinExistence type="inferred from homology"/>